<evidence type="ECO:0000313" key="3">
    <source>
        <dbReference type="Proteomes" id="UP000717585"/>
    </source>
</evidence>
<dbReference type="Proteomes" id="UP000717585">
    <property type="component" value="Unassembled WGS sequence"/>
</dbReference>
<comment type="caution">
    <text evidence="2">The sequence shown here is derived from an EMBL/GenBank/DDBJ whole genome shotgun (WGS) entry which is preliminary data.</text>
</comment>
<protein>
    <submittedName>
        <fullName evidence="2">Uncharacterized protein</fullName>
    </submittedName>
</protein>
<feature type="region of interest" description="Disordered" evidence="1">
    <location>
        <begin position="161"/>
        <end position="209"/>
    </location>
</feature>
<gene>
    <name evidence="2" type="ORF">J8273_4514</name>
</gene>
<name>A0A8J6B674_9EUKA</name>
<evidence type="ECO:0000256" key="1">
    <source>
        <dbReference type="SAM" id="MobiDB-lite"/>
    </source>
</evidence>
<dbReference type="EMBL" id="JAHDYR010000019">
    <property type="protein sequence ID" value="KAG9393914.1"/>
    <property type="molecule type" value="Genomic_DNA"/>
</dbReference>
<keyword evidence="3" id="KW-1185">Reference proteome</keyword>
<reference evidence="2" key="1">
    <citation type="submission" date="2021-05" db="EMBL/GenBank/DDBJ databases">
        <title>A free-living protist that lacks canonical eukaryotic 1 DNA replication and segregation systems.</title>
        <authorList>
            <person name="Salas-Leiva D.E."/>
            <person name="Tromer E.C."/>
            <person name="Curtis B.A."/>
            <person name="Jerlstrom-Hultqvist J."/>
            <person name="Kolisko M."/>
            <person name="Yi Z."/>
            <person name="Salas-Leiva J.S."/>
            <person name="Gallot-Lavallee L."/>
            <person name="Kops G.J.P.L."/>
            <person name="Archibald J.M."/>
            <person name="Simpson A.G.B."/>
            <person name="Roger A.J."/>
        </authorList>
    </citation>
    <scope>NUCLEOTIDE SEQUENCE</scope>
    <source>
        <strain evidence="2">BICM</strain>
    </source>
</reference>
<sequence length="270" mass="29626">MSQNYQNREDIMFLEPCVSAKNTQHSLVTPIHESIVNPPFFDEKNISCTDSSRSSQSQPSFNDSQELTFIESSQLGFGGFRFGTSTPDVIAAMSSFDLETPRLAPAIPFPSQRDMVGSAEFCQTIPTWVQQDLDAGELAPITSPESHDPVSECVQACKSHDPLGVTRKQPPDLGIPAIRLGMTPTRPTPMRGKRTTSHSSNFGTGVRTESAVATPATRAVYQMMERSGRARLSLFMPEFSPIVPRCGPTSELQMPTLDIGLEPLDLMLFQ</sequence>
<accession>A0A8J6B674</accession>
<organism evidence="2 3">
    <name type="scientific">Carpediemonas membranifera</name>
    <dbReference type="NCBI Taxonomy" id="201153"/>
    <lineage>
        <taxon>Eukaryota</taxon>
        <taxon>Metamonada</taxon>
        <taxon>Carpediemonas-like organisms</taxon>
        <taxon>Carpediemonas</taxon>
    </lineage>
</organism>
<dbReference type="AlphaFoldDB" id="A0A8J6B674"/>
<proteinExistence type="predicted"/>
<evidence type="ECO:0000313" key="2">
    <source>
        <dbReference type="EMBL" id="KAG9393914.1"/>
    </source>
</evidence>